<accession>A0A4Q0PPC6</accession>
<dbReference type="RefSeq" id="WP_073097589.1">
    <property type="nucleotide sequence ID" value="NZ_QOVL01000003.1"/>
</dbReference>
<dbReference type="Proteomes" id="UP000290608">
    <property type="component" value="Unassembled WGS sequence"/>
</dbReference>
<proteinExistence type="predicted"/>
<evidence type="ECO:0008006" key="4">
    <source>
        <dbReference type="Google" id="ProtNLM"/>
    </source>
</evidence>
<comment type="caution">
    <text evidence="2">The sequence shown here is derived from an EMBL/GenBank/DDBJ whole genome shotgun (WGS) entry which is preliminary data.</text>
</comment>
<feature type="chain" id="PRO_5020409474" description="YD repeat-containing protein" evidence="1">
    <location>
        <begin position="23"/>
        <end position="344"/>
    </location>
</feature>
<keyword evidence="1" id="KW-0732">Signal</keyword>
<evidence type="ECO:0000256" key="1">
    <source>
        <dbReference type="SAM" id="SignalP"/>
    </source>
</evidence>
<name>A0A4Q0PPC6_9FLAO</name>
<gene>
    <name evidence="2" type="ORF">DSL99_732</name>
</gene>
<dbReference type="AlphaFoldDB" id="A0A4Q0PPC6"/>
<sequence>MKRTYSFILSLFVVAMTTISCSNDDDTIPQSSLAEITNFTLDFTGLEADAVAYDLGTAISVSVPYGTSLTGVIPAITISENASISPASGDAISFEDGVAKTFTVTAEDGAAKQYTVTVNIRPEVGSGSKIKTYSKTLDLSGFVLEDTWTYEYDDDSGFVNKLSVSEAFLNTVTYTLVYDDKNQVIEKTAEGQRTVYTYEDGKIMKAEEFEDQELKYTFEYTYNENDLMVREERTNHQGDEPVLDDLQTYLYDANGNVIKYNNGTAQINPVEATYDTKNNPFKSIYPKAYAAISVSGIDGVNTNNPITRDETEVSYAYNSDDYPLESSYSTPEADITNTFTYYAE</sequence>
<dbReference type="STRING" id="1122159.SAMN02745246_00943"/>
<organism evidence="2 3">
    <name type="scientific">Leeuwenhoekiella marinoflava</name>
    <dbReference type="NCBI Taxonomy" id="988"/>
    <lineage>
        <taxon>Bacteria</taxon>
        <taxon>Pseudomonadati</taxon>
        <taxon>Bacteroidota</taxon>
        <taxon>Flavobacteriia</taxon>
        <taxon>Flavobacteriales</taxon>
        <taxon>Flavobacteriaceae</taxon>
        <taxon>Leeuwenhoekiella</taxon>
    </lineage>
</organism>
<evidence type="ECO:0000313" key="3">
    <source>
        <dbReference type="Proteomes" id="UP000290608"/>
    </source>
</evidence>
<reference evidence="2 3" key="1">
    <citation type="submission" date="2018-07" db="EMBL/GenBank/DDBJ databases">
        <title>Leeuwenhoekiella genomics.</title>
        <authorList>
            <person name="Tahon G."/>
            <person name="Willems A."/>
        </authorList>
    </citation>
    <scope>NUCLEOTIDE SEQUENCE [LARGE SCALE GENOMIC DNA]</scope>
    <source>
        <strain evidence="2 3">LMG 1345</strain>
    </source>
</reference>
<evidence type="ECO:0000313" key="2">
    <source>
        <dbReference type="EMBL" id="RXG32410.1"/>
    </source>
</evidence>
<dbReference type="Gene3D" id="2.60.40.2340">
    <property type="match status" value="1"/>
</dbReference>
<feature type="signal peptide" evidence="1">
    <location>
        <begin position="1"/>
        <end position="22"/>
    </location>
</feature>
<dbReference type="PROSITE" id="PS51257">
    <property type="entry name" value="PROKAR_LIPOPROTEIN"/>
    <property type="match status" value="1"/>
</dbReference>
<protein>
    <recommendedName>
        <fullName evidence="4">YD repeat-containing protein</fullName>
    </recommendedName>
</protein>
<dbReference type="EMBL" id="QOVL01000003">
    <property type="protein sequence ID" value="RXG32410.1"/>
    <property type="molecule type" value="Genomic_DNA"/>
</dbReference>